<dbReference type="Proteomes" id="UP000195569">
    <property type="component" value="Unassembled WGS sequence"/>
</dbReference>
<organism evidence="1 2">
    <name type="scientific">Paraburkholderia piptadeniae</name>
    <dbReference type="NCBI Taxonomy" id="1701573"/>
    <lineage>
        <taxon>Bacteria</taxon>
        <taxon>Pseudomonadati</taxon>
        <taxon>Pseudomonadota</taxon>
        <taxon>Betaproteobacteria</taxon>
        <taxon>Burkholderiales</taxon>
        <taxon>Burkholderiaceae</taxon>
        <taxon>Paraburkholderia</taxon>
    </lineage>
</organism>
<keyword evidence="2" id="KW-1185">Reference proteome</keyword>
<protein>
    <submittedName>
        <fullName evidence="1">Uncharacterized protein</fullName>
    </submittedName>
</protein>
<proteinExistence type="predicted"/>
<sequence>MLRVVLFALSVGVAMGDADEVRAAGRVEMVIGGLKGRDAGGQSLVIELDASFAAPTSARGALSKVLAWTPLVDDVRSVSASTKRC</sequence>
<comment type="caution">
    <text evidence="1">The sequence shown here is derived from an EMBL/GenBank/DDBJ whole genome shotgun (WGS) entry which is preliminary data.</text>
</comment>
<dbReference type="RefSeq" id="WP_235850878.1">
    <property type="nucleotide sequence ID" value="NZ_CYGY02000034.1"/>
</dbReference>
<dbReference type="AlphaFoldDB" id="A0A1N7S7B0"/>
<reference evidence="1" key="1">
    <citation type="submission" date="2016-12" db="EMBL/GenBank/DDBJ databases">
        <authorList>
            <person name="Moulin L."/>
        </authorList>
    </citation>
    <scope>NUCLEOTIDE SEQUENCE [LARGE SCALE GENOMIC DNA]</scope>
    <source>
        <strain evidence="1">STM 7183</strain>
    </source>
</reference>
<evidence type="ECO:0000313" key="2">
    <source>
        <dbReference type="Proteomes" id="UP000195569"/>
    </source>
</evidence>
<name>A0A1N7S7B0_9BURK</name>
<dbReference type="EMBL" id="CYGY02000034">
    <property type="protein sequence ID" value="SIT43191.1"/>
    <property type="molecule type" value="Genomic_DNA"/>
</dbReference>
<evidence type="ECO:0000313" key="1">
    <source>
        <dbReference type="EMBL" id="SIT43191.1"/>
    </source>
</evidence>
<accession>A0A1N7S7B0</accession>
<gene>
    <name evidence="1" type="ORF">BN2476_340110</name>
</gene>